<dbReference type="FunCoup" id="D3B3S3">
    <property type="interactions" value="1"/>
</dbReference>
<dbReference type="OMA" id="TYDTLHC"/>
<dbReference type="RefSeq" id="XP_020436088.1">
    <property type="nucleotide sequence ID" value="XM_020574016.1"/>
</dbReference>
<dbReference type="InterPro" id="IPR000560">
    <property type="entry name" value="His_Pase_clade-2"/>
</dbReference>
<dbReference type="PANTHER" id="PTHR11567:SF203">
    <property type="entry name" value="COUNTING FACTOR 60"/>
    <property type="match status" value="1"/>
</dbReference>
<dbReference type="Proteomes" id="UP000001396">
    <property type="component" value="Unassembled WGS sequence"/>
</dbReference>
<dbReference type="CDD" id="cd07061">
    <property type="entry name" value="HP_HAP_like"/>
    <property type="match status" value="1"/>
</dbReference>
<dbReference type="Pfam" id="PF00328">
    <property type="entry name" value="His_Phos_2"/>
    <property type="match status" value="1"/>
</dbReference>
<reference evidence="2 3" key="1">
    <citation type="journal article" date="2011" name="Genome Res.">
        <title>Phylogeny-wide analysis of social amoeba genomes highlights ancient origins for complex intercellular communication.</title>
        <authorList>
            <person name="Heidel A.J."/>
            <person name="Lawal H.M."/>
            <person name="Felder M."/>
            <person name="Schilde C."/>
            <person name="Helps N.R."/>
            <person name="Tunggal B."/>
            <person name="Rivero F."/>
            <person name="John U."/>
            <person name="Schleicher M."/>
            <person name="Eichinger L."/>
            <person name="Platzer M."/>
            <person name="Noegel A.A."/>
            <person name="Schaap P."/>
            <person name="Gloeckner G."/>
        </authorList>
    </citation>
    <scope>NUCLEOTIDE SEQUENCE [LARGE SCALE GENOMIC DNA]</scope>
    <source>
        <strain evidence="3">ATCC 26659 / Pp 5 / PN500</strain>
    </source>
</reference>
<evidence type="ECO:0000313" key="2">
    <source>
        <dbReference type="EMBL" id="EFA83971.1"/>
    </source>
</evidence>
<organism evidence="2 3">
    <name type="scientific">Heterostelium pallidum (strain ATCC 26659 / Pp 5 / PN500)</name>
    <name type="common">Cellular slime mold</name>
    <name type="synonym">Polysphondylium pallidum</name>
    <dbReference type="NCBI Taxonomy" id="670386"/>
    <lineage>
        <taxon>Eukaryota</taxon>
        <taxon>Amoebozoa</taxon>
        <taxon>Evosea</taxon>
        <taxon>Eumycetozoa</taxon>
        <taxon>Dictyostelia</taxon>
        <taxon>Acytosteliales</taxon>
        <taxon>Acytosteliaceae</taxon>
        <taxon>Heterostelium</taxon>
    </lineage>
</organism>
<dbReference type="InParanoid" id="D3B3S3"/>
<dbReference type="STRING" id="670386.D3B3S3"/>
<comment type="caution">
    <text evidence="2">The sequence shown here is derived from an EMBL/GenBank/DDBJ whole genome shotgun (WGS) entry which is preliminary data.</text>
</comment>
<comment type="similarity">
    <text evidence="1">Belongs to the histidine acid phosphatase family.</text>
</comment>
<evidence type="ECO:0000313" key="3">
    <source>
        <dbReference type="Proteomes" id="UP000001396"/>
    </source>
</evidence>
<dbReference type="InterPro" id="IPR050645">
    <property type="entry name" value="Histidine_acid_phosphatase"/>
</dbReference>
<gene>
    <name evidence="2" type="primary">cf60</name>
    <name evidence="2" type="ORF">PPL_03044</name>
</gene>
<dbReference type="Gene3D" id="3.40.50.1240">
    <property type="entry name" value="Phosphoglycerate mutase-like"/>
    <property type="match status" value="1"/>
</dbReference>
<dbReference type="EMBL" id="ADBJ01000010">
    <property type="protein sequence ID" value="EFA83971.1"/>
    <property type="molecule type" value="Genomic_DNA"/>
</dbReference>
<dbReference type="InterPro" id="IPR033379">
    <property type="entry name" value="Acid_Pase_AS"/>
</dbReference>
<accession>D3B3S3</accession>
<dbReference type="GeneID" id="31358567"/>
<proteinExistence type="inferred from homology"/>
<keyword evidence="3" id="KW-1185">Reference proteome</keyword>
<dbReference type="AlphaFoldDB" id="D3B3S3"/>
<protein>
    <submittedName>
        <fullName evidence="2">Component of the counting factor complex</fullName>
    </submittedName>
</protein>
<dbReference type="PANTHER" id="PTHR11567">
    <property type="entry name" value="ACID PHOSPHATASE-RELATED"/>
    <property type="match status" value="1"/>
</dbReference>
<dbReference type="SUPFAM" id="SSF53254">
    <property type="entry name" value="Phosphoglycerate mutase-like"/>
    <property type="match status" value="1"/>
</dbReference>
<name>D3B3S3_HETP5</name>
<evidence type="ECO:0000256" key="1">
    <source>
        <dbReference type="ARBA" id="ARBA00005375"/>
    </source>
</evidence>
<dbReference type="GO" id="GO:0016791">
    <property type="term" value="F:phosphatase activity"/>
    <property type="evidence" value="ECO:0007669"/>
    <property type="project" value="TreeGrafter"/>
</dbReference>
<sequence>MSLLRVLISTQQQQPFYCQAPLATPSEDTQGMTLKFVQILIRHGDRTPLYRPPTGQFATWNCSLATFMNPSHNDVEAIPPASRQFRKVYLPGRNFFPGNCSLGQLTDLGFAQHSQLGTTFRQLYVQKYGLLSEHLNLSEVWVRSTDVYRTVQSAQSELTALYPPPPNAASMIDVIDIHTMDDYHENMSPNTVLCPALNTLYNNLTSLPVYQQFIQQNAQLQQTIMSTLGEPNFPGWSSFMDYFFALQCHGFPLPDGITDDLVQQVYEASFFTESYPFGSESYSRLAMSSFLQEVVQNIENFLSGASPLKYVLFSGHDDSVGPFVNLFGLYKIWPAYASHVEMEIWQDNTGDYYLQFKYNGESYTLPTCNGVMCPIQTFLDLSYSLMVPDYIDDEVINESRPTDGKLRV</sequence>
<dbReference type="PROSITE" id="PS00616">
    <property type="entry name" value="HIS_ACID_PHOSPHAT_1"/>
    <property type="match status" value="1"/>
</dbReference>
<dbReference type="InterPro" id="IPR029033">
    <property type="entry name" value="His_PPase_superfam"/>
</dbReference>